<dbReference type="GO" id="GO:0008237">
    <property type="term" value="F:metallopeptidase activity"/>
    <property type="evidence" value="ECO:0007669"/>
    <property type="project" value="UniProtKB-KW"/>
</dbReference>
<dbReference type="InterPro" id="IPR011765">
    <property type="entry name" value="Pept_M16_N"/>
</dbReference>
<evidence type="ECO:0000256" key="1">
    <source>
        <dbReference type="ARBA" id="ARBA00007261"/>
    </source>
</evidence>
<sequence length="930" mass="105020">MNVKALKSLLAAAIIALAMPAIAQEQNPMTQQLPIDTQVRYGVLDNGLTYYIRHNETPKNRAEFHIAQSVGSILEEESQRGLAHFLEHMAFNGLEHFPGKTMLNYLEHNGIKFGTDINAYTGFDETVYRISNVPTTNPGLVDSCLLVLHDWSCAILLEDDEIDSERGVIHEEWRTRNDANWRIIEKILPEMFAGSQYANRLPIGTMEVVMNFPYQDLRDYYHKWYRPDNQGIIVIGDIDVDQMEARIKELFSPIKMPENPAERTYFTVPDNVEPIYVVGSDKEATSTSVDINFKHDPMPKELRGTMMGVVNDYVESVASIMLNNRFREITNKPNAPFMGAYAYDGHLYGIAVTKDAFSLSATVEEGKVLDGLKGVLREAERVNRFGFTATEYDRAKADLLAQYENLYNERNNRRNIQYANEYIRHFIDGGYIPGIEMEYQLMQGLAPQIPLEAVNQYIEEIINDSNIIICVTGPEKEGITYPTKEEALAAINEVKAEEITAYVDEVSNEPLIANEPVAGRVVAEIEGSLPGTTEWILSNGVRVVLKPTDFKDDEILMTAVSEGGKTLYGNEDAANLKALPMLYEVGGLGNFSSTALQKALAGKKASSGFSLNTFSEDVEASCAVKDVETMLQLVYLTFTDIRKDEEVYAVNRDQIKNMLASYAAAPRFIFSDSLRNTMYGHNPLFSMEKAEDFDAANYDRILEIVKERTANAADYTFNFIGSFKPEELKPLVEKYIASLPATTERETANTKPVYANGKISNDFTIPMENPASTVYVIYHGIEKYTLRKDIMMSMLEQIMDIVYTETIREEEGGTYGVGTSASLAATNNEWMFLFGFDTNVEQQDHLTDRAKAELMNVVKNGVREKDFNKVKEYMLKEYDNNQRENSYWKTMLRNHALGINSYVGYKQALESITASELNNFIRTLFTGNEN</sequence>
<reference evidence="9" key="1">
    <citation type="journal article" date="2021" name="PeerJ">
        <title>Extensive microbial diversity within the chicken gut microbiome revealed by metagenomics and culture.</title>
        <authorList>
            <person name="Gilroy R."/>
            <person name="Ravi A."/>
            <person name="Getino M."/>
            <person name="Pursley I."/>
            <person name="Horton D.L."/>
            <person name="Alikhan N.F."/>
            <person name="Baker D."/>
            <person name="Gharbi K."/>
            <person name="Hall N."/>
            <person name="Watson M."/>
            <person name="Adriaenssens E.M."/>
            <person name="Foster-Nyarko E."/>
            <person name="Jarju S."/>
            <person name="Secka A."/>
            <person name="Antonio M."/>
            <person name="Oren A."/>
            <person name="Chaudhuri R.R."/>
            <person name="La Ragione R."/>
            <person name="Hildebrand F."/>
            <person name="Pallen M.J."/>
        </authorList>
    </citation>
    <scope>NUCLEOTIDE SEQUENCE</scope>
    <source>
        <strain evidence="9">ChiHjej12B11-16260</strain>
    </source>
</reference>
<reference evidence="9" key="2">
    <citation type="submission" date="2021-04" db="EMBL/GenBank/DDBJ databases">
        <authorList>
            <person name="Gilroy R."/>
        </authorList>
    </citation>
    <scope>NUCLEOTIDE SEQUENCE</scope>
    <source>
        <strain evidence="9">ChiHjej12B11-16260</strain>
    </source>
</reference>
<dbReference type="InterPro" id="IPR050626">
    <property type="entry name" value="Peptidase_M16"/>
</dbReference>
<keyword evidence="4" id="KW-0862">Zinc</keyword>
<feature type="signal peptide" evidence="6">
    <location>
        <begin position="1"/>
        <end position="23"/>
    </location>
</feature>
<keyword evidence="5" id="KW-0482">Metalloprotease</keyword>
<keyword evidence="3" id="KW-0378">Hydrolase</keyword>
<dbReference type="AlphaFoldDB" id="A0A9D2APL9"/>
<evidence type="ECO:0000259" key="7">
    <source>
        <dbReference type="Pfam" id="PF00675"/>
    </source>
</evidence>
<evidence type="ECO:0000256" key="2">
    <source>
        <dbReference type="ARBA" id="ARBA00022670"/>
    </source>
</evidence>
<dbReference type="GO" id="GO:0046872">
    <property type="term" value="F:metal ion binding"/>
    <property type="evidence" value="ECO:0007669"/>
    <property type="project" value="InterPro"/>
</dbReference>
<protein>
    <submittedName>
        <fullName evidence="9">Insulinase family protein</fullName>
    </submittedName>
</protein>
<feature type="domain" description="Peptidase M16 C-terminal" evidence="8">
    <location>
        <begin position="714"/>
        <end position="872"/>
    </location>
</feature>
<evidence type="ECO:0000256" key="6">
    <source>
        <dbReference type="SAM" id="SignalP"/>
    </source>
</evidence>
<dbReference type="PANTHER" id="PTHR43690:SF34">
    <property type="entry name" value="ZINC PROTEASE PQQL-LIKE"/>
    <property type="match status" value="1"/>
</dbReference>
<evidence type="ECO:0000313" key="10">
    <source>
        <dbReference type="Proteomes" id="UP000824246"/>
    </source>
</evidence>
<feature type="chain" id="PRO_5038571506" evidence="6">
    <location>
        <begin position="24"/>
        <end position="930"/>
    </location>
</feature>
<gene>
    <name evidence="9" type="ORF">H9982_03495</name>
</gene>
<evidence type="ECO:0000313" key="9">
    <source>
        <dbReference type="EMBL" id="HIX45265.1"/>
    </source>
</evidence>
<evidence type="ECO:0000256" key="4">
    <source>
        <dbReference type="ARBA" id="ARBA00022833"/>
    </source>
</evidence>
<keyword evidence="2" id="KW-0645">Protease</keyword>
<dbReference type="GO" id="GO:0006508">
    <property type="term" value="P:proteolysis"/>
    <property type="evidence" value="ECO:0007669"/>
    <property type="project" value="UniProtKB-KW"/>
</dbReference>
<evidence type="ECO:0000256" key="5">
    <source>
        <dbReference type="ARBA" id="ARBA00023049"/>
    </source>
</evidence>
<dbReference type="Pfam" id="PF05193">
    <property type="entry name" value="Peptidase_M16_C"/>
    <property type="match status" value="2"/>
</dbReference>
<dbReference type="InterPro" id="IPR007863">
    <property type="entry name" value="Peptidase_M16_C"/>
</dbReference>
<keyword evidence="6" id="KW-0732">Signal</keyword>
<comment type="similarity">
    <text evidence="1">Belongs to the peptidase M16 family.</text>
</comment>
<dbReference type="InterPro" id="IPR011249">
    <property type="entry name" value="Metalloenz_LuxS/M16"/>
</dbReference>
<feature type="non-terminal residue" evidence="9">
    <location>
        <position position="930"/>
    </location>
</feature>
<evidence type="ECO:0000256" key="3">
    <source>
        <dbReference type="ARBA" id="ARBA00022801"/>
    </source>
</evidence>
<dbReference type="Gene3D" id="3.30.830.10">
    <property type="entry name" value="Metalloenzyme, LuxS/M16 peptidase-like"/>
    <property type="match status" value="4"/>
</dbReference>
<dbReference type="Pfam" id="PF00675">
    <property type="entry name" value="Peptidase_M16"/>
    <property type="match status" value="1"/>
</dbReference>
<feature type="domain" description="Peptidase M16 N-terminal" evidence="7">
    <location>
        <begin position="55"/>
        <end position="199"/>
    </location>
</feature>
<dbReference type="SUPFAM" id="SSF63411">
    <property type="entry name" value="LuxS/MPP-like metallohydrolase"/>
    <property type="match status" value="4"/>
</dbReference>
<organism evidence="9 10">
    <name type="scientific">Candidatus Barnesiella excrementipullorum</name>
    <dbReference type="NCBI Taxonomy" id="2838479"/>
    <lineage>
        <taxon>Bacteria</taxon>
        <taxon>Pseudomonadati</taxon>
        <taxon>Bacteroidota</taxon>
        <taxon>Bacteroidia</taxon>
        <taxon>Bacteroidales</taxon>
        <taxon>Barnesiellaceae</taxon>
        <taxon>Barnesiella</taxon>
    </lineage>
</organism>
<name>A0A9D2APL9_9BACT</name>
<evidence type="ECO:0000259" key="8">
    <source>
        <dbReference type="Pfam" id="PF05193"/>
    </source>
</evidence>
<dbReference type="PANTHER" id="PTHR43690">
    <property type="entry name" value="NARDILYSIN"/>
    <property type="match status" value="1"/>
</dbReference>
<dbReference type="EMBL" id="DXFB01000093">
    <property type="protein sequence ID" value="HIX45265.1"/>
    <property type="molecule type" value="Genomic_DNA"/>
</dbReference>
<feature type="domain" description="Peptidase M16 C-terminal" evidence="8">
    <location>
        <begin position="212"/>
        <end position="397"/>
    </location>
</feature>
<comment type="caution">
    <text evidence="9">The sequence shown here is derived from an EMBL/GenBank/DDBJ whole genome shotgun (WGS) entry which is preliminary data.</text>
</comment>
<accession>A0A9D2APL9</accession>
<proteinExistence type="inferred from homology"/>
<dbReference type="Proteomes" id="UP000824246">
    <property type="component" value="Unassembled WGS sequence"/>
</dbReference>